<evidence type="ECO:0000313" key="1">
    <source>
        <dbReference type="EMBL" id="RNA20790.1"/>
    </source>
</evidence>
<name>A0A3M7RB76_BRAPC</name>
<organism evidence="1 2">
    <name type="scientific">Brachionus plicatilis</name>
    <name type="common">Marine rotifer</name>
    <name type="synonym">Brachionus muelleri</name>
    <dbReference type="NCBI Taxonomy" id="10195"/>
    <lineage>
        <taxon>Eukaryota</taxon>
        <taxon>Metazoa</taxon>
        <taxon>Spiralia</taxon>
        <taxon>Gnathifera</taxon>
        <taxon>Rotifera</taxon>
        <taxon>Eurotatoria</taxon>
        <taxon>Monogononta</taxon>
        <taxon>Pseudotrocha</taxon>
        <taxon>Ploima</taxon>
        <taxon>Brachionidae</taxon>
        <taxon>Brachionus</taxon>
    </lineage>
</organism>
<comment type="caution">
    <text evidence="1">The sequence shown here is derived from an EMBL/GenBank/DDBJ whole genome shotgun (WGS) entry which is preliminary data.</text>
</comment>
<protein>
    <submittedName>
        <fullName evidence="1">Uncharacterized protein</fullName>
    </submittedName>
</protein>
<dbReference type="Proteomes" id="UP000276133">
    <property type="component" value="Unassembled WGS sequence"/>
</dbReference>
<gene>
    <name evidence="1" type="ORF">BpHYR1_050689</name>
</gene>
<dbReference type="AlphaFoldDB" id="A0A3M7RB76"/>
<accession>A0A3M7RB76</accession>
<reference evidence="1 2" key="1">
    <citation type="journal article" date="2018" name="Sci. Rep.">
        <title>Genomic signatures of local adaptation to the degree of environmental predictability in rotifers.</title>
        <authorList>
            <person name="Franch-Gras L."/>
            <person name="Hahn C."/>
            <person name="Garcia-Roger E.M."/>
            <person name="Carmona M.J."/>
            <person name="Serra M."/>
            <person name="Gomez A."/>
        </authorList>
    </citation>
    <scope>NUCLEOTIDE SEQUENCE [LARGE SCALE GENOMIC DNA]</scope>
    <source>
        <strain evidence="1">HYR1</strain>
    </source>
</reference>
<keyword evidence="2" id="KW-1185">Reference proteome</keyword>
<proteinExistence type="predicted"/>
<sequence length="376" mass="43009">MGNKINEKSKRCYNCNKPNLEKSVYLREQNMINQQITIYFRSFESSGNVVKNRIARLGIATLIKNHQRSNLFEVFFFNSLLLGHIILELGGSHAHVGVIFPLQILLYERERIAANANVCASMLGRAELREQSGHLVKRPSTNSLLVARARQVVANFLLVIPQQAMQRQHIGIANKAHVVGVLGRKVLRVDVQFARRNVDHKIGGQLQIGAKKIVEILHVHLFGKDQIVGYVLQNFAHESEAALHLRRRLHVHNAVLVRADQHRVYEAQKNDRADRLKARLRKPVRYHLVQTMAHYSHVNGKYLVRIYDGINDTLGELKQIVSILVHTLIGLDARRIHFVRLENVVRQEQIHEQRLKQLDQVVGAVYFEAEGHDFGG</sequence>
<evidence type="ECO:0000313" key="2">
    <source>
        <dbReference type="Proteomes" id="UP000276133"/>
    </source>
</evidence>
<dbReference type="EMBL" id="REGN01003782">
    <property type="protein sequence ID" value="RNA20790.1"/>
    <property type="molecule type" value="Genomic_DNA"/>
</dbReference>